<protein>
    <recommendedName>
        <fullName evidence="1">Alpha-L-rhamnosidase C-terminal domain-containing protein</fullName>
    </recommendedName>
</protein>
<dbReference type="Gene3D" id="2.60.420.10">
    <property type="entry name" value="Maltose phosphorylase, domain 3"/>
    <property type="match status" value="1"/>
</dbReference>
<reference evidence="2" key="1">
    <citation type="submission" date="2019-08" db="EMBL/GenBank/DDBJ databases">
        <authorList>
            <person name="Kucharzyk K."/>
            <person name="Murdoch R.W."/>
            <person name="Higgins S."/>
            <person name="Loffler F."/>
        </authorList>
    </citation>
    <scope>NUCLEOTIDE SEQUENCE</scope>
</reference>
<organism evidence="2">
    <name type="scientific">bioreactor metagenome</name>
    <dbReference type="NCBI Taxonomy" id="1076179"/>
    <lineage>
        <taxon>unclassified sequences</taxon>
        <taxon>metagenomes</taxon>
        <taxon>ecological metagenomes</taxon>
    </lineage>
</organism>
<comment type="caution">
    <text evidence="2">The sequence shown here is derived from an EMBL/GenBank/DDBJ whole genome shotgun (WGS) entry which is preliminary data.</text>
</comment>
<evidence type="ECO:0000259" key="1">
    <source>
        <dbReference type="Pfam" id="PF17390"/>
    </source>
</evidence>
<proteinExistence type="predicted"/>
<gene>
    <name evidence="2" type="ORF">SDC9_126196</name>
</gene>
<evidence type="ECO:0000313" key="2">
    <source>
        <dbReference type="EMBL" id="MPM79163.1"/>
    </source>
</evidence>
<sequence length="76" mass="8396">MTPLTPGFRRFQVRPWADGRESAAGEIPTPAGSIRVEWRRNAEGRLDLTVEHPAVLTPEVAELADSPLGKVVLRSY</sequence>
<accession>A0A645CQF5</accession>
<name>A0A645CQF5_9ZZZZ</name>
<dbReference type="AlphaFoldDB" id="A0A645CQF5"/>
<dbReference type="Pfam" id="PF17390">
    <property type="entry name" value="Bac_rhamnosid_C"/>
    <property type="match status" value="1"/>
</dbReference>
<feature type="domain" description="Alpha-L-rhamnosidase C-terminal" evidence="1">
    <location>
        <begin position="3"/>
        <end position="60"/>
    </location>
</feature>
<dbReference type="EMBL" id="VSSQ01029158">
    <property type="protein sequence ID" value="MPM79163.1"/>
    <property type="molecule type" value="Genomic_DNA"/>
</dbReference>
<dbReference type="InterPro" id="IPR035398">
    <property type="entry name" value="Bac_rhamnosid_C"/>
</dbReference>